<feature type="compositionally biased region" description="Polar residues" evidence="1">
    <location>
        <begin position="727"/>
        <end position="736"/>
    </location>
</feature>
<name>A0A0C2YIJ7_HEBCY</name>
<feature type="domain" description="CBM21" evidence="2">
    <location>
        <begin position="352"/>
        <end position="462"/>
    </location>
</feature>
<dbReference type="GO" id="GO:0000164">
    <property type="term" value="C:protein phosphatase type 1 complex"/>
    <property type="evidence" value="ECO:0007669"/>
    <property type="project" value="TreeGrafter"/>
</dbReference>
<feature type="compositionally biased region" description="Polar residues" evidence="1">
    <location>
        <begin position="266"/>
        <end position="278"/>
    </location>
</feature>
<gene>
    <name evidence="3" type="ORF">M413DRAFT_111896</name>
</gene>
<feature type="compositionally biased region" description="Low complexity" evidence="1">
    <location>
        <begin position="143"/>
        <end position="163"/>
    </location>
</feature>
<feature type="compositionally biased region" description="Low complexity" evidence="1">
    <location>
        <begin position="89"/>
        <end position="101"/>
    </location>
</feature>
<feature type="compositionally biased region" description="Low complexity" evidence="1">
    <location>
        <begin position="44"/>
        <end position="81"/>
    </location>
</feature>
<feature type="compositionally biased region" description="Low complexity" evidence="1">
    <location>
        <begin position="245"/>
        <end position="260"/>
    </location>
</feature>
<dbReference type="AlphaFoldDB" id="A0A0C2YIJ7"/>
<dbReference type="PROSITE" id="PS51159">
    <property type="entry name" value="CBM21"/>
    <property type="match status" value="1"/>
</dbReference>
<feature type="region of interest" description="Disordered" evidence="1">
    <location>
        <begin position="774"/>
        <end position="796"/>
    </location>
</feature>
<feature type="compositionally biased region" description="Low complexity" evidence="1">
    <location>
        <begin position="679"/>
        <end position="700"/>
    </location>
</feature>
<dbReference type="GO" id="GO:2001069">
    <property type="term" value="F:glycogen binding"/>
    <property type="evidence" value="ECO:0007669"/>
    <property type="project" value="TreeGrafter"/>
</dbReference>
<feature type="region of interest" description="Disordered" evidence="1">
    <location>
        <begin position="727"/>
        <end position="748"/>
    </location>
</feature>
<feature type="region of interest" description="Disordered" evidence="1">
    <location>
        <begin position="464"/>
        <end position="514"/>
    </location>
</feature>
<dbReference type="STRING" id="686832.A0A0C2YIJ7"/>
<dbReference type="InterPro" id="IPR038175">
    <property type="entry name" value="CBM21_dom_sf"/>
</dbReference>
<evidence type="ECO:0000313" key="4">
    <source>
        <dbReference type="Proteomes" id="UP000053424"/>
    </source>
</evidence>
<evidence type="ECO:0000259" key="2">
    <source>
        <dbReference type="PROSITE" id="PS51159"/>
    </source>
</evidence>
<dbReference type="Pfam" id="PF03370">
    <property type="entry name" value="CBM_21"/>
    <property type="match status" value="1"/>
</dbReference>
<evidence type="ECO:0000313" key="3">
    <source>
        <dbReference type="EMBL" id="KIM49573.1"/>
    </source>
</evidence>
<dbReference type="GO" id="GO:0008157">
    <property type="term" value="F:protein phosphatase 1 binding"/>
    <property type="evidence" value="ECO:0007669"/>
    <property type="project" value="TreeGrafter"/>
</dbReference>
<feature type="region of interest" description="Disordered" evidence="1">
    <location>
        <begin position="544"/>
        <end position="707"/>
    </location>
</feature>
<protein>
    <submittedName>
        <fullName evidence="3">Carbohydrate-binding module family 21 protein</fullName>
    </submittedName>
</protein>
<feature type="region of interest" description="Disordered" evidence="1">
    <location>
        <begin position="241"/>
        <end position="278"/>
    </location>
</feature>
<feature type="region of interest" description="Disordered" evidence="1">
    <location>
        <begin position="1"/>
        <end position="181"/>
    </location>
</feature>
<feature type="region of interest" description="Disordered" evidence="1">
    <location>
        <begin position="301"/>
        <end position="336"/>
    </location>
</feature>
<reference evidence="4" key="2">
    <citation type="submission" date="2015-01" db="EMBL/GenBank/DDBJ databases">
        <title>Evolutionary Origins and Diversification of the Mycorrhizal Mutualists.</title>
        <authorList>
            <consortium name="DOE Joint Genome Institute"/>
            <consortium name="Mycorrhizal Genomics Consortium"/>
            <person name="Kohler A."/>
            <person name="Kuo A."/>
            <person name="Nagy L.G."/>
            <person name="Floudas D."/>
            <person name="Copeland A."/>
            <person name="Barry K.W."/>
            <person name="Cichocki N."/>
            <person name="Veneault-Fourrey C."/>
            <person name="LaButti K."/>
            <person name="Lindquist E.A."/>
            <person name="Lipzen A."/>
            <person name="Lundell T."/>
            <person name="Morin E."/>
            <person name="Murat C."/>
            <person name="Riley R."/>
            <person name="Ohm R."/>
            <person name="Sun H."/>
            <person name="Tunlid A."/>
            <person name="Henrissat B."/>
            <person name="Grigoriev I.V."/>
            <person name="Hibbett D.S."/>
            <person name="Martin F."/>
        </authorList>
    </citation>
    <scope>NUCLEOTIDE SEQUENCE [LARGE SCALE GENOMIC DNA]</scope>
    <source>
        <strain evidence="4">h7</strain>
    </source>
</reference>
<organism evidence="3 4">
    <name type="scientific">Hebeloma cylindrosporum</name>
    <dbReference type="NCBI Taxonomy" id="76867"/>
    <lineage>
        <taxon>Eukaryota</taxon>
        <taxon>Fungi</taxon>
        <taxon>Dikarya</taxon>
        <taxon>Basidiomycota</taxon>
        <taxon>Agaricomycotina</taxon>
        <taxon>Agaricomycetes</taxon>
        <taxon>Agaricomycetidae</taxon>
        <taxon>Agaricales</taxon>
        <taxon>Agaricineae</taxon>
        <taxon>Hymenogastraceae</taxon>
        <taxon>Hebeloma</taxon>
    </lineage>
</organism>
<feature type="compositionally biased region" description="Polar residues" evidence="1">
    <location>
        <begin position="545"/>
        <end position="562"/>
    </location>
</feature>
<sequence>MIATITVQSHRMATQTQQDHHRFSNTAGSALPIIPRRPSHMRPALTHSPSLPLPTHSSLSTTSSAFSSSSSSTTVTPSSAASHHDDDTSSSSSNSSASDGSRPTIRTRRVRGVSTAPTRNGPTNAMCPPELSTPIPTISTTNASPSGASSAFAAKSPSDSASAPRPPSAGPSRPMLYTPGMPLRLSMDALSSASRNVSSTHVSFPTSNNTNNSLASAMGSKSASALCETFGEERPIRKKSGALVKSSLKSSSRSRSTSSLAVYASPMSSKSEPGTPSSKVVHFDAKLEHVKLFLAEQKPLAVSRDGSPTDDTSGTDSDFPRFIFGSSVGSDGGDDNKRLSRKRLVMNVANMPVRPAHNDVALEELCLGPDGANILGKVRVRNLAFSKSIAVRFTFDSWQTTSEVTGKYFDSPSPTFDRFAFTIRLNDLLARIEGKTLLLAVRYSVEGREIWDNNGGQNYLATFSKVKSEPPPGSDDEMSSDLRSRLEKVVQSKDRTGPAFAASRRHQPVTADADSFRTSASFASRYDFATSLKSSWNPALHNHNRTQSFPLPNTKSSPSTILWPQKTPPSAALGSPRDKSDEVFPQASFVTPEPHSGRNHSRSYFNHDSPSPPLLRRTPSATPPSEFRGTSPPRYNSFPPMESRTMTTPTPLPSTTTRGPLGYDIALVPDSGDSELSTPSMVTPSSSRDSSPSPTESLLSPEDEVMSPETHYRQFLNKFCFFTGPGSTLEQRSPSPSAGGVIDGRPRTHSASDIQELLSIPSGISPRIEGLSSVGLTPSASSLSPTRSSSLDDLMLNRSGSLTPTVSRLSMASSVSAFENHVGTPVF</sequence>
<feature type="compositionally biased region" description="Polar residues" evidence="1">
    <location>
        <begin position="1"/>
        <end position="17"/>
    </location>
</feature>
<dbReference type="InterPro" id="IPR005036">
    <property type="entry name" value="CBM21_dom"/>
</dbReference>
<feature type="compositionally biased region" description="Basic and acidic residues" evidence="1">
    <location>
        <begin position="480"/>
        <end position="496"/>
    </location>
</feature>
<dbReference type="HOGENOM" id="CLU_010342_0_0_1"/>
<feature type="compositionally biased region" description="Low complexity" evidence="1">
    <location>
        <begin position="643"/>
        <end position="662"/>
    </location>
</feature>
<feature type="compositionally biased region" description="Low complexity" evidence="1">
    <location>
        <begin position="305"/>
        <end position="317"/>
    </location>
</feature>
<feature type="compositionally biased region" description="Low complexity" evidence="1">
    <location>
        <begin position="776"/>
        <end position="794"/>
    </location>
</feature>
<dbReference type="Proteomes" id="UP000053424">
    <property type="component" value="Unassembled WGS sequence"/>
</dbReference>
<dbReference type="PANTHER" id="PTHR12307:SF36">
    <property type="entry name" value="GLYCOGEN-BINDING SUBUNIT 76A"/>
    <property type="match status" value="1"/>
</dbReference>
<dbReference type="Gene3D" id="2.60.40.2440">
    <property type="entry name" value="Carbohydrate binding type-21 domain"/>
    <property type="match status" value="1"/>
</dbReference>
<dbReference type="GO" id="GO:0005979">
    <property type="term" value="P:regulation of glycogen biosynthetic process"/>
    <property type="evidence" value="ECO:0007669"/>
    <property type="project" value="TreeGrafter"/>
</dbReference>
<reference evidence="3 4" key="1">
    <citation type="submission" date="2014-04" db="EMBL/GenBank/DDBJ databases">
        <authorList>
            <consortium name="DOE Joint Genome Institute"/>
            <person name="Kuo A."/>
            <person name="Gay G."/>
            <person name="Dore J."/>
            <person name="Kohler A."/>
            <person name="Nagy L.G."/>
            <person name="Floudas D."/>
            <person name="Copeland A."/>
            <person name="Barry K.W."/>
            <person name="Cichocki N."/>
            <person name="Veneault-Fourrey C."/>
            <person name="LaButti K."/>
            <person name="Lindquist E.A."/>
            <person name="Lipzen A."/>
            <person name="Lundell T."/>
            <person name="Morin E."/>
            <person name="Murat C."/>
            <person name="Sun H."/>
            <person name="Tunlid A."/>
            <person name="Henrissat B."/>
            <person name="Grigoriev I.V."/>
            <person name="Hibbett D.S."/>
            <person name="Martin F."/>
            <person name="Nordberg H.P."/>
            <person name="Cantor M.N."/>
            <person name="Hua S.X."/>
        </authorList>
    </citation>
    <scope>NUCLEOTIDE SEQUENCE [LARGE SCALE GENOMIC DNA]</scope>
    <source>
        <strain evidence="4">h7</strain>
    </source>
</reference>
<dbReference type="InterPro" id="IPR050782">
    <property type="entry name" value="PP1_regulatory_subunit_3"/>
</dbReference>
<evidence type="ECO:0000256" key="1">
    <source>
        <dbReference type="SAM" id="MobiDB-lite"/>
    </source>
</evidence>
<dbReference type="OrthoDB" id="1881at2759"/>
<proteinExistence type="predicted"/>
<keyword evidence="4" id="KW-1185">Reference proteome</keyword>
<dbReference type="EMBL" id="KN831768">
    <property type="protein sequence ID" value="KIM49573.1"/>
    <property type="molecule type" value="Genomic_DNA"/>
</dbReference>
<dbReference type="PANTHER" id="PTHR12307">
    <property type="entry name" value="PROTEIN PHOSPHATASE 1 REGULATORY SUBUNIT"/>
    <property type="match status" value="1"/>
</dbReference>
<accession>A0A0C2YIJ7</accession>